<feature type="region of interest" description="Disordered" evidence="7">
    <location>
        <begin position="1"/>
        <end position="24"/>
    </location>
</feature>
<dbReference type="GO" id="GO:0015854">
    <property type="term" value="P:guanine transport"/>
    <property type="evidence" value="ECO:0007669"/>
    <property type="project" value="TreeGrafter"/>
</dbReference>
<dbReference type="InterPro" id="IPR006043">
    <property type="entry name" value="NCS2"/>
</dbReference>
<feature type="transmembrane region" description="Helical" evidence="8">
    <location>
        <begin position="215"/>
        <end position="241"/>
    </location>
</feature>
<keyword evidence="4 8" id="KW-0812">Transmembrane</keyword>
<name>A0A2J8AKH4_9CHLO</name>
<feature type="transmembrane region" description="Helical" evidence="8">
    <location>
        <begin position="183"/>
        <end position="203"/>
    </location>
</feature>
<keyword evidence="6 8" id="KW-0472">Membrane</keyword>
<evidence type="ECO:0000313" key="9">
    <source>
        <dbReference type="EMBL" id="PNH13010.1"/>
    </source>
</evidence>
<dbReference type="GO" id="GO:0005345">
    <property type="term" value="F:purine nucleobase transmembrane transporter activity"/>
    <property type="evidence" value="ECO:0007669"/>
    <property type="project" value="TreeGrafter"/>
</dbReference>
<dbReference type="GO" id="GO:0015853">
    <property type="term" value="P:adenine transport"/>
    <property type="evidence" value="ECO:0007669"/>
    <property type="project" value="TreeGrafter"/>
</dbReference>
<dbReference type="PANTHER" id="PTHR43337:SF17">
    <property type="entry name" value="XANTHINE URACIL VITAMIN C PERMEASE"/>
    <property type="match status" value="1"/>
</dbReference>
<comment type="similarity">
    <text evidence="2">Belongs to the nucleobase:cation symporter-2 (NCS2) (TC 2.A.40) family. Azg-like subfamily.</text>
</comment>
<dbReference type="EMBL" id="PGGS01000001">
    <property type="protein sequence ID" value="PNH13010.1"/>
    <property type="molecule type" value="Genomic_DNA"/>
</dbReference>
<dbReference type="GO" id="GO:0005886">
    <property type="term" value="C:plasma membrane"/>
    <property type="evidence" value="ECO:0007669"/>
    <property type="project" value="TreeGrafter"/>
</dbReference>
<reference evidence="9 10" key="1">
    <citation type="journal article" date="2017" name="Mol. Biol. Evol.">
        <title>The 4-celled Tetrabaena socialis nuclear genome reveals the essential components for genetic control of cell number at the origin of multicellularity in the volvocine lineage.</title>
        <authorList>
            <person name="Featherston J."/>
            <person name="Arakaki Y."/>
            <person name="Hanschen E.R."/>
            <person name="Ferris P.J."/>
            <person name="Michod R.E."/>
            <person name="Olson B.J.S.C."/>
            <person name="Nozaki H."/>
            <person name="Durand P.M."/>
        </authorList>
    </citation>
    <scope>NUCLEOTIDE SEQUENCE [LARGE SCALE GENOMIC DNA]</scope>
    <source>
        <strain evidence="9 10">NIES-571</strain>
    </source>
</reference>
<sequence>MTAKDLERSDSDDDKGLPPVTQPSNAFTRALEPVFNVHTRGSSWGQEIRAGCVLFMTSAYILFLNPIILSGATSGFNTGMPGDDIALATSVSTGCATFLMGLVANYPWVVSVQLGTNTYFVTQVLKLGKPCGHHAHFYGNDKCTGAPCSCSLDGTVVNEAVDPTSPCFGTKNNCLGTEIPYEMALAATFLEGLVFLAICFLGLRKWLIRLFPKSVLMAGAAGIGCFITFVGVKDMGLIVAAPFPTLLSLNLGVPYVHGGWGQPGHDSKVSFNSCRMYFDGPPYSVVCPWLSLGGLIFTAILLCYNISGAFIMGIFFTMFISWMKFPEKISTNLGLVPDRVAYRPKFIETAGAINFAWGNQTGELIEAFVTFLYLDFIGSCITFVAMGEMCGILDEKGNMPRSNIAFLADGFGTMLGGLLGTSALTTYVESAAAVREGGRTGITAIVCSLFFFASCFVSPLFSHIPSIATGPILALIGVLIFMPAILEINWNDLTEAIPAFVAILGMPFTHNIAYGIIGGLLMHVIIKFFTFKLFAFQRTWPGAGLYRRWGEINMQKALYMRVPGWNVDIPPSGRAEDPWYFDPSLETAIRRKCFPHLDDEWKPKVKLTMDKDAPISKPSADLPDDSAHRA</sequence>
<feature type="transmembrane region" description="Helical" evidence="8">
    <location>
        <begin position="405"/>
        <end position="428"/>
    </location>
</feature>
<dbReference type="InterPro" id="IPR045018">
    <property type="entry name" value="Azg-like"/>
</dbReference>
<accession>A0A2J8AKH4</accession>
<organism evidence="9 10">
    <name type="scientific">Tetrabaena socialis</name>
    <dbReference type="NCBI Taxonomy" id="47790"/>
    <lineage>
        <taxon>Eukaryota</taxon>
        <taxon>Viridiplantae</taxon>
        <taxon>Chlorophyta</taxon>
        <taxon>core chlorophytes</taxon>
        <taxon>Chlorophyceae</taxon>
        <taxon>CS clade</taxon>
        <taxon>Chlamydomonadales</taxon>
        <taxon>Tetrabaenaceae</taxon>
        <taxon>Tetrabaena</taxon>
    </lineage>
</organism>
<evidence type="ECO:0000256" key="7">
    <source>
        <dbReference type="SAM" id="MobiDB-lite"/>
    </source>
</evidence>
<dbReference type="Proteomes" id="UP000236333">
    <property type="component" value="Unassembled WGS sequence"/>
</dbReference>
<dbReference type="OrthoDB" id="431212at2759"/>
<feature type="transmembrane region" description="Helical" evidence="8">
    <location>
        <begin position="468"/>
        <end position="486"/>
    </location>
</feature>
<keyword evidence="10" id="KW-1185">Reference proteome</keyword>
<comment type="caution">
    <text evidence="9">The sequence shown here is derived from an EMBL/GenBank/DDBJ whole genome shotgun (WGS) entry which is preliminary data.</text>
</comment>
<proteinExistence type="inferred from homology"/>
<evidence type="ECO:0000256" key="8">
    <source>
        <dbReference type="SAM" id="Phobius"/>
    </source>
</evidence>
<evidence type="ECO:0000256" key="2">
    <source>
        <dbReference type="ARBA" id="ARBA00005697"/>
    </source>
</evidence>
<dbReference type="Pfam" id="PF00860">
    <property type="entry name" value="Xan_ur_permease"/>
    <property type="match status" value="2"/>
</dbReference>
<gene>
    <name evidence="9" type="ORF">TSOC_000028</name>
</gene>
<evidence type="ECO:0000313" key="10">
    <source>
        <dbReference type="Proteomes" id="UP000236333"/>
    </source>
</evidence>
<evidence type="ECO:0000256" key="5">
    <source>
        <dbReference type="ARBA" id="ARBA00022989"/>
    </source>
</evidence>
<feature type="transmembrane region" description="Helical" evidence="8">
    <location>
        <begin position="48"/>
        <end position="73"/>
    </location>
</feature>
<keyword evidence="5 8" id="KW-1133">Transmembrane helix</keyword>
<evidence type="ECO:0000256" key="3">
    <source>
        <dbReference type="ARBA" id="ARBA00022448"/>
    </source>
</evidence>
<feature type="transmembrane region" description="Helical" evidence="8">
    <location>
        <begin position="440"/>
        <end position="461"/>
    </location>
</feature>
<feature type="region of interest" description="Disordered" evidence="7">
    <location>
        <begin position="609"/>
        <end position="630"/>
    </location>
</feature>
<evidence type="ECO:0000256" key="6">
    <source>
        <dbReference type="ARBA" id="ARBA00023136"/>
    </source>
</evidence>
<protein>
    <submittedName>
        <fullName evidence="9">Adenine/guanine permease AZG1</fullName>
    </submittedName>
</protein>
<dbReference type="AlphaFoldDB" id="A0A2J8AKH4"/>
<evidence type="ECO:0000256" key="1">
    <source>
        <dbReference type="ARBA" id="ARBA00004141"/>
    </source>
</evidence>
<feature type="transmembrane region" description="Helical" evidence="8">
    <location>
        <begin position="85"/>
        <end position="108"/>
    </location>
</feature>
<dbReference type="PANTHER" id="PTHR43337">
    <property type="entry name" value="XANTHINE/URACIL PERMEASE C887.17-RELATED"/>
    <property type="match status" value="1"/>
</dbReference>
<keyword evidence="3" id="KW-0813">Transport</keyword>
<evidence type="ECO:0000256" key="4">
    <source>
        <dbReference type="ARBA" id="ARBA00022692"/>
    </source>
</evidence>
<comment type="subcellular location">
    <subcellularLocation>
        <location evidence="1">Membrane</location>
        <topology evidence="1">Multi-pass membrane protein</topology>
    </subcellularLocation>
</comment>
<feature type="transmembrane region" description="Helical" evidence="8">
    <location>
        <begin position="371"/>
        <end position="393"/>
    </location>
</feature>